<evidence type="ECO:0000313" key="1">
    <source>
        <dbReference type="EMBL" id="KAJ1145048.1"/>
    </source>
</evidence>
<comment type="caution">
    <text evidence="1">The sequence shown here is derived from an EMBL/GenBank/DDBJ whole genome shotgun (WGS) entry which is preliminary data.</text>
</comment>
<dbReference type="AlphaFoldDB" id="A0AAV7R2S4"/>
<name>A0AAV7R2S4_PLEWA</name>
<organism evidence="1 2">
    <name type="scientific">Pleurodeles waltl</name>
    <name type="common">Iberian ribbed newt</name>
    <dbReference type="NCBI Taxonomy" id="8319"/>
    <lineage>
        <taxon>Eukaryota</taxon>
        <taxon>Metazoa</taxon>
        <taxon>Chordata</taxon>
        <taxon>Craniata</taxon>
        <taxon>Vertebrata</taxon>
        <taxon>Euteleostomi</taxon>
        <taxon>Amphibia</taxon>
        <taxon>Batrachia</taxon>
        <taxon>Caudata</taxon>
        <taxon>Salamandroidea</taxon>
        <taxon>Salamandridae</taxon>
        <taxon>Pleurodelinae</taxon>
        <taxon>Pleurodeles</taxon>
    </lineage>
</organism>
<evidence type="ECO:0000313" key="2">
    <source>
        <dbReference type="Proteomes" id="UP001066276"/>
    </source>
</evidence>
<accession>A0AAV7R2S4</accession>
<keyword evidence="2" id="KW-1185">Reference proteome</keyword>
<dbReference type="EMBL" id="JANPWB010000010">
    <property type="protein sequence ID" value="KAJ1145048.1"/>
    <property type="molecule type" value="Genomic_DNA"/>
</dbReference>
<sequence length="99" mass="10597">MSPLKNKKQSRATIKLQQTKGAKPATCVLLAPALALRAGHATIQQPQHAREGSCLRISATREELGTARAAGGGARAPSRDQHDAFLFACGLYEREAMKD</sequence>
<dbReference type="Proteomes" id="UP001066276">
    <property type="component" value="Chromosome 6"/>
</dbReference>
<gene>
    <name evidence="1" type="ORF">NDU88_011340</name>
</gene>
<reference evidence="1" key="1">
    <citation type="journal article" date="2022" name="bioRxiv">
        <title>Sequencing and chromosome-scale assembly of the giantPleurodeles waltlgenome.</title>
        <authorList>
            <person name="Brown T."/>
            <person name="Elewa A."/>
            <person name="Iarovenko S."/>
            <person name="Subramanian E."/>
            <person name="Araus A.J."/>
            <person name="Petzold A."/>
            <person name="Susuki M."/>
            <person name="Suzuki K.-i.T."/>
            <person name="Hayashi T."/>
            <person name="Toyoda A."/>
            <person name="Oliveira C."/>
            <person name="Osipova E."/>
            <person name="Leigh N.D."/>
            <person name="Simon A."/>
            <person name="Yun M.H."/>
        </authorList>
    </citation>
    <scope>NUCLEOTIDE SEQUENCE</scope>
    <source>
        <strain evidence="1">20211129_DDA</strain>
        <tissue evidence="1">Liver</tissue>
    </source>
</reference>
<protein>
    <submittedName>
        <fullName evidence="1">Uncharacterized protein</fullName>
    </submittedName>
</protein>
<proteinExistence type="predicted"/>